<dbReference type="RefSeq" id="WP_069312214.1">
    <property type="nucleotide sequence ID" value="NZ_MDTU01000001.1"/>
</dbReference>
<name>A0ABX3A0N3_9GAMM</name>
<sequence length="169" mass="19013">MNDRDEYWMRRALANAACAERLGEVPVGAVVVIGDQCIAESYNTPIRSQEPTAHAEIQALKLAASRLGNYRLDDAELYVTLEPCMMCSGAMVHARIKRLIFGAHDPKTGVISSAAKLLDEPYLNHQIDYSGGILEDDCARQLKDFFKRRRLENQQKLKLKSSEFKQKKG</sequence>
<comment type="similarity">
    <text evidence="1">Belongs to the cytidine and deoxycytidylate deaminase family. ADAT2 subfamily.</text>
</comment>
<dbReference type="NCBIfam" id="NF008113">
    <property type="entry name" value="PRK10860.1"/>
    <property type="match status" value="1"/>
</dbReference>
<dbReference type="PANTHER" id="PTHR11079">
    <property type="entry name" value="CYTOSINE DEAMINASE FAMILY MEMBER"/>
    <property type="match status" value="1"/>
</dbReference>
<dbReference type="Gene3D" id="3.40.140.10">
    <property type="entry name" value="Cytidine Deaminase, domain 2"/>
    <property type="match status" value="1"/>
</dbReference>
<keyword evidence="3 8" id="KW-0819">tRNA processing</keyword>
<evidence type="ECO:0000256" key="3">
    <source>
        <dbReference type="ARBA" id="ARBA00022694"/>
    </source>
</evidence>
<dbReference type="InterPro" id="IPR016192">
    <property type="entry name" value="APOBEC/CMP_deaminase_Zn-bd"/>
</dbReference>
<comment type="caution">
    <text evidence="10">The sequence shown here is derived from an EMBL/GenBank/DDBJ whole genome shotgun (WGS) entry which is preliminary data.</text>
</comment>
<comment type="function">
    <text evidence="8">Catalyzes the deamination of adenosine to inosine at the wobble position 34 of tRNA(Arg2).</text>
</comment>
<keyword evidence="5 8" id="KW-0378">Hydrolase</keyword>
<evidence type="ECO:0000256" key="6">
    <source>
        <dbReference type="ARBA" id="ARBA00022833"/>
    </source>
</evidence>
<organism evidence="10 11">
    <name type="scientific">Piscirickettsia litoralis</name>
    <dbReference type="NCBI Taxonomy" id="1891921"/>
    <lineage>
        <taxon>Bacteria</taxon>
        <taxon>Pseudomonadati</taxon>
        <taxon>Pseudomonadota</taxon>
        <taxon>Gammaproteobacteria</taxon>
        <taxon>Thiotrichales</taxon>
        <taxon>Piscirickettsiaceae</taxon>
        <taxon>Piscirickettsia</taxon>
    </lineage>
</organism>
<feature type="domain" description="CMP/dCMP-type deaminase" evidence="9">
    <location>
        <begin position="3"/>
        <end position="130"/>
    </location>
</feature>
<dbReference type="PANTHER" id="PTHR11079:SF202">
    <property type="entry name" value="TRNA-SPECIFIC ADENOSINE DEAMINASE"/>
    <property type="match status" value="1"/>
</dbReference>
<dbReference type="InterPro" id="IPR016193">
    <property type="entry name" value="Cytidine_deaminase-like"/>
</dbReference>
<comment type="cofactor">
    <cofactor evidence="8">
        <name>Zn(2+)</name>
        <dbReference type="ChEBI" id="CHEBI:29105"/>
    </cofactor>
    <text evidence="8">Binds 1 zinc ion per subunit.</text>
</comment>
<evidence type="ECO:0000313" key="11">
    <source>
        <dbReference type="Proteomes" id="UP000094329"/>
    </source>
</evidence>
<protein>
    <recommendedName>
        <fullName evidence="8">tRNA-specific adenosine deaminase</fullName>
        <ecNumber evidence="8">3.5.4.33</ecNumber>
    </recommendedName>
</protein>
<dbReference type="Pfam" id="PF14437">
    <property type="entry name" value="MafB19-deam"/>
    <property type="match status" value="1"/>
</dbReference>
<dbReference type="CDD" id="cd01285">
    <property type="entry name" value="nucleoside_deaminase"/>
    <property type="match status" value="1"/>
</dbReference>
<dbReference type="EC" id="3.5.4.33" evidence="8"/>
<feature type="binding site" evidence="8">
    <location>
        <position position="54"/>
    </location>
    <ligand>
        <name>Zn(2+)</name>
        <dbReference type="ChEBI" id="CHEBI:29105"/>
        <note>catalytic</note>
    </ligand>
</feature>
<reference evidence="10 11" key="1">
    <citation type="submission" date="2016-08" db="EMBL/GenBank/DDBJ databases">
        <title>Draft genome sequence of Candidatus Piscirickettsia litoralis, from seawater.</title>
        <authorList>
            <person name="Wan X."/>
            <person name="Lee A.J."/>
            <person name="Hou S."/>
            <person name="Donachie S.P."/>
        </authorList>
    </citation>
    <scope>NUCLEOTIDE SEQUENCE [LARGE SCALE GENOMIC DNA]</scope>
    <source>
        <strain evidence="10 11">Y2</strain>
    </source>
</reference>
<keyword evidence="11" id="KW-1185">Reference proteome</keyword>
<dbReference type="HAMAP" id="MF_00972">
    <property type="entry name" value="tRNA_aden_deaminase"/>
    <property type="match status" value="1"/>
</dbReference>
<feature type="binding site" evidence="8">
    <location>
        <position position="87"/>
    </location>
    <ligand>
        <name>Zn(2+)</name>
        <dbReference type="ChEBI" id="CHEBI:29105"/>
        <note>catalytic</note>
    </ligand>
</feature>
<evidence type="ECO:0000256" key="4">
    <source>
        <dbReference type="ARBA" id="ARBA00022723"/>
    </source>
</evidence>
<comment type="subunit">
    <text evidence="2 8">Homodimer.</text>
</comment>
<evidence type="ECO:0000256" key="5">
    <source>
        <dbReference type="ARBA" id="ARBA00022801"/>
    </source>
</evidence>
<dbReference type="InterPro" id="IPR028883">
    <property type="entry name" value="tRNA_aden_deaminase"/>
</dbReference>
<evidence type="ECO:0000313" key="10">
    <source>
        <dbReference type="EMBL" id="ODN42417.1"/>
    </source>
</evidence>
<keyword evidence="4 8" id="KW-0479">Metal-binding</keyword>
<dbReference type="PROSITE" id="PS00903">
    <property type="entry name" value="CYT_DCMP_DEAMINASES_1"/>
    <property type="match status" value="1"/>
</dbReference>
<evidence type="ECO:0000256" key="1">
    <source>
        <dbReference type="ARBA" id="ARBA00010669"/>
    </source>
</evidence>
<dbReference type="SUPFAM" id="SSF53927">
    <property type="entry name" value="Cytidine deaminase-like"/>
    <property type="match status" value="1"/>
</dbReference>
<comment type="catalytic activity">
    <reaction evidence="7 8">
        <text>adenosine(34) in tRNA + H2O + H(+) = inosine(34) in tRNA + NH4(+)</text>
        <dbReference type="Rhea" id="RHEA:43168"/>
        <dbReference type="Rhea" id="RHEA-COMP:10373"/>
        <dbReference type="Rhea" id="RHEA-COMP:10374"/>
        <dbReference type="ChEBI" id="CHEBI:15377"/>
        <dbReference type="ChEBI" id="CHEBI:15378"/>
        <dbReference type="ChEBI" id="CHEBI:28938"/>
        <dbReference type="ChEBI" id="CHEBI:74411"/>
        <dbReference type="ChEBI" id="CHEBI:82852"/>
        <dbReference type="EC" id="3.5.4.33"/>
    </reaction>
</comment>
<feature type="binding site" evidence="8">
    <location>
        <position position="84"/>
    </location>
    <ligand>
        <name>Zn(2+)</name>
        <dbReference type="ChEBI" id="CHEBI:29105"/>
        <note>catalytic</note>
    </ligand>
</feature>
<evidence type="ECO:0000259" key="9">
    <source>
        <dbReference type="PROSITE" id="PS51747"/>
    </source>
</evidence>
<accession>A0ABX3A0N3</accession>
<feature type="active site" description="Proton donor" evidence="8">
    <location>
        <position position="56"/>
    </location>
</feature>
<gene>
    <name evidence="8" type="primary">tadA</name>
    <name evidence="10" type="ORF">BGC07_05065</name>
</gene>
<keyword evidence="6 8" id="KW-0862">Zinc</keyword>
<evidence type="ECO:0000256" key="7">
    <source>
        <dbReference type="ARBA" id="ARBA00048045"/>
    </source>
</evidence>
<evidence type="ECO:0000256" key="2">
    <source>
        <dbReference type="ARBA" id="ARBA00011738"/>
    </source>
</evidence>
<proteinExistence type="inferred from homology"/>
<dbReference type="InterPro" id="IPR002125">
    <property type="entry name" value="CMP_dCMP_dom"/>
</dbReference>
<dbReference type="EMBL" id="MDTU01000001">
    <property type="protein sequence ID" value="ODN42417.1"/>
    <property type="molecule type" value="Genomic_DNA"/>
</dbReference>
<dbReference type="InterPro" id="IPR058535">
    <property type="entry name" value="MafB19-deam"/>
</dbReference>
<dbReference type="PROSITE" id="PS51747">
    <property type="entry name" value="CYT_DCMP_DEAMINASES_2"/>
    <property type="match status" value="1"/>
</dbReference>
<dbReference type="Proteomes" id="UP000094329">
    <property type="component" value="Unassembled WGS sequence"/>
</dbReference>
<evidence type="ECO:0000256" key="8">
    <source>
        <dbReference type="HAMAP-Rule" id="MF_00972"/>
    </source>
</evidence>